<comment type="caution">
    <text evidence="2">The sequence shown here is derived from an EMBL/GenBank/DDBJ whole genome shotgun (WGS) entry which is preliminary data.</text>
</comment>
<accession>A0A6N7LJY9</accession>
<name>A0A6N7LJY9_SINTE</name>
<gene>
    <name evidence="2" type="ORF">GHK62_26660</name>
</gene>
<evidence type="ECO:0000313" key="2">
    <source>
        <dbReference type="EMBL" id="MQX18183.1"/>
    </source>
</evidence>
<evidence type="ECO:0000313" key="3">
    <source>
        <dbReference type="Proteomes" id="UP000439983"/>
    </source>
</evidence>
<dbReference type="OrthoDB" id="8611435at2"/>
<dbReference type="Proteomes" id="UP000439983">
    <property type="component" value="Unassembled WGS sequence"/>
</dbReference>
<organism evidence="2 3">
    <name type="scientific">Sinorhizobium terangae</name>
    <dbReference type="NCBI Taxonomy" id="110322"/>
    <lineage>
        <taxon>Bacteria</taxon>
        <taxon>Pseudomonadati</taxon>
        <taxon>Pseudomonadota</taxon>
        <taxon>Alphaproteobacteria</taxon>
        <taxon>Hyphomicrobiales</taxon>
        <taxon>Rhizobiaceae</taxon>
        <taxon>Sinorhizobium/Ensifer group</taxon>
        <taxon>Sinorhizobium</taxon>
    </lineage>
</organism>
<dbReference type="Pfam" id="PF00024">
    <property type="entry name" value="PAN_1"/>
    <property type="match status" value="1"/>
</dbReference>
<keyword evidence="3" id="KW-1185">Reference proteome</keyword>
<evidence type="ECO:0000259" key="1">
    <source>
        <dbReference type="Pfam" id="PF00024"/>
    </source>
</evidence>
<feature type="domain" description="Apple" evidence="1">
    <location>
        <begin position="54"/>
        <end position="110"/>
    </location>
</feature>
<protein>
    <recommendedName>
        <fullName evidence="1">Apple domain-containing protein</fullName>
    </recommendedName>
</protein>
<dbReference type="InterPro" id="IPR003609">
    <property type="entry name" value="Pan_app"/>
</dbReference>
<reference evidence="2 3" key="1">
    <citation type="journal article" date="2013" name="Genome Biol.">
        <title>Comparative genomics of the core and accessory genomes of 48 Sinorhizobium strains comprising five genospecies.</title>
        <authorList>
            <person name="Sugawara M."/>
            <person name="Epstein B."/>
            <person name="Badgley B.D."/>
            <person name="Unno T."/>
            <person name="Xu L."/>
            <person name="Reese J."/>
            <person name="Gyaneshwar P."/>
            <person name="Denny R."/>
            <person name="Mudge J."/>
            <person name="Bharti A.K."/>
            <person name="Farmer A.D."/>
            <person name="May G.D."/>
            <person name="Woodward J.E."/>
            <person name="Medigue C."/>
            <person name="Vallenet D."/>
            <person name="Lajus A."/>
            <person name="Rouy Z."/>
            <person name="Martinez-Vaz B."/>
            <person name="Tiffin P."/>
            <person name="Young N.D."/>
            <person name="Sadowsky M.J."/>
        </authorList>
    </citation>
    <scope>NUCLEOTIDE SEQUENCE [LARGE SCALE GENOMIC DNA]</scope>
    <source>
        <strain evidence="2 3">USDA4894</strain>
    </source>
</reference>
<proteinExistence type="predicted"/>
<dbReference type="EMBL" id="WITC01000117">
    <property type="protein sequence ID" value="MQX18183.1"/>
    <property type="molecule type" value="Genomic_DNA"/>
</dbReference>
<sequence length="255" mass="27623">MTGDSAASRKSADTRPRCGAAFRAMLRVLTWLLFVAASLPMSGTASAQQLLEYPETVLSGDLSAELPNPLERCRRLCYERSGCAGFDHASATNTCRMFTSVTSARLSRGSFASTRQAVSGYHAPVNLPPPLLPQPSQSAWLHNGSVMVLHQKPKEDGSSEIEIVYDVPKNQLLKVGIRPGSTLFKGTLADGSLFGNARLTSSRCGIIQYEVQGVFDPLSLVPFFLRGAAPKRGRDCNIESWSTTGENANLRFDPQ</sequence>
<dbReference type="AlphaFoldDB" id="A0A6N7LJY9"/>